<evidence type="ECO:0000256" key="1">
    <source>
        <dbReference type="SAM" id="MobiDB-lite"/>
    </source>
</evidence>
<dbReference type="AlphaFoldDB" id="A0A7S1W230"/>
<name>A0A7S1W230_NEODS</name>
<protein>
    <submittedName>
        <fullName evidence="2">Uncharacterized protein</fullName>
    </submittedName>
</protein>
<reference evidence="2" key="1">
    <citation type="submission" date="2021-01" db="EMBL/GenBank/DDBJ databases">
        <authorList>
            <person name="Corre E."/>
            <person name="Pelletier E."/>
            <person name="Niang G."/>
            <person name="Scheremetjew M."/>
            <person name="Finn R."/>
            <person name="Kale V."/>
            <person name="Holt S."/>
            <person name="Cochrane G."/>
            <person name="Meng A."/>
            <person name="Brown T."/>
            <person name="Cohen L."/>
        </authorList>
    </citation>
    <scope>NUCLEOTIDE SEQUENCE</scope>
    <source>
        <strain evidence="2">CCAP 1951/1</strain>
    </source>
</reference>
<accession>A0A7S1W230</accession>
<gene>
    <name evidence="2" type="ORF">NDES1114_LOCUS29569</name>
</gene>
<organism evidence="2">
    <name type="scientific">Neobodo designis</name>
    <name type="common">Flagellated protozoan</name>
    <name type="synonym">Bodo designis</name>
    <dbReference type="NCBI Taxonomy" id="312471"/>
    <lineage>
        <taxon>Eukaryota</taxon>
        <taxon>Discoba</taxon>
        <taxon>Euglenozoa</taxon>
        <taxon>Kinetoplastea</taxon>
        <taxon>Metakinetoplastina</taxon>
        <taxon>Neobodonida</taxon>
        <taxon>Neobodo</taxon>
    </lineage>
</organism>
<dbReference type="EMBL" id="HBGF01044151">
    <property type="protein sequence ID" value="CAD9144665.1"/>
    <property type="molecule type" value="Transcribed_RNA"/>
</dbReference>
<sequence length="146" mass="15806">MFRAGATRLCAAGAAATATNANEIAAEAAKKHTYYKEWAAARADKDSVLAGESYSFLQSQVDAYRELQAQYAVKQTDVERARKAAAMCGLEMTGSYRGPRKGPTDAEGNPMPSFSDQVREKKERGLKTVLEQALEAERAGQSPPDQ</sequence>
<evidence type="ECO:0000313" key="2">
    <source>
        <dbReference type="EMBL" id="CAD9144665.1"/>
    </source>
</evidence>
<proteinExistence type="predicted"/>
<feature type="region of interest" description="Disordered" evidence="1">
    <location>
        <begin position="93"/>
        <end position="124"/>
    </location>
</feature>